<protein>
    <recommendedName>
        <fullName evidence="2">Type VII secretion system protein EccE domain-containing protein</fullName>
    </recommendedName>
</protein>
<evidence type="ECO:0000313" key="3">
    <source>
        <dbReference type="EMBL" id="QDQ98353.1"/>
    </source>
</evidence>
<reference evidence="3 4" key="1">
    <citation type="submission" date="2019-07" db="EMBL/GenBank/DDBJ databases">
        <title>Tomitella cavernea sp. nov., an actinomycete isolated from soil.</title>
        <authorList>
            <person name="Cheng J."/>
        </authorList>
    </citation>
    <scope>NUCLEOTIDE SEQUENCE [LARGE SCALE GENOMIC DNA]</scope>
    <source>
        <strain evidence="3 4">HY188</strain>
    </source>
</reference>
<dbReference type="AlphaFoldDB" id="A0A516X5Q7"/>
<organism evidence="3 4">
    <name type="scientific">Tomitella fengzijianii</name>
    <dbReference type="NCBI Taxonomy" id="2597660"/>
    <lineage>
        <taxon>Bacteria</taxon>
        <taxon>Bacillati</taxon>
        <taxon>Actinomycetota</taxon>
        <taxon>Actinomycetes</taxon>
        <taxon>Mycobacteriales</taxon>
        <taxon>Tomitella</taxon>
    </lineage>
</organism>
<dbReference type="OrthoDB" id="4152590at2"/>
<proteinExistence type="predicted"/>
<accession>A0A516X5Q7</accession>
<name>A0A516X5Q7_9ACTN</name>
<reference evidence="3 4" key="2">
    <citation type="submission" date="2019-07" db="EMBL/GenBank/DDBJ databases">
        <authorList>
            <person name="Huang Y."/>
        </authorList>
    </citation>
    <scope>NUCLEOTIDE SEQUENCE [LARGE SCALE GENOMIC DNA]</scope>
    <source>
        <strain evidence="3 4">HY188</strain>
    </source>
</reference>
<evidence type="ECO:0000259" key="2">
    <source>
        <dbReference type="Pfam" id="PF11203"/>
    </source>
</evidence>
<sequence>MGTRPVAIVIAAEIVGITAALALLVVGSGIPAAAAAGILTGLGAVVPVRGRSLVDGAALRYRHLLQSRGLLAAVPPGPAMTSGGNGRGAAGRRKSAPSPAAPTGVTRRLAVPPETGFRWDAEELVCAMQVSEQFVGITTISSGRSPQSRGGAAAALSPGLLAPLLDQFDVRLSGIDIHTRSIRTAGPPAAAAVHSRLVGQLPAAVRHDTVVMVRLDPRLCPEAVARRGGAGPGARERGAVRAAGVAAARIVRAIEREGMAATMLTAADLDGAVRGFIGDHGAGGARVRWDRIDTGTASDAGRRTHTTFALPTDAAAVGAHPWACAWDQPCATAVMSVRLGRPRSPGHVRVGALARYASDAPVPAPRVPGARLLRGAQADALQATSPRGDSRFDRLAEPADIPPAAAGRLTIPVAGHGQLIGGDASGKAVLARLVGPPLRTVEVAGQAYIARQVVLRALATGARILVITDRPGEWRHLEAEIADVSSLRVAAAVSTFSGVTTPPTSALSDATVRRYGAVVVDCLGSSVPVPRVPADATVIRVVQRGAAGAGHADARVHQDPDDPNAVHVVVHGAAATVSVVSIPDEARLIGRPE</sequence>
<dbReference type="RefSeq" id="WP_143909758.1">
    <property type="nucleotide sequence ID" value="NZ_CP041765.1"/>
</dbReference>
<feature type="region of interest" description="Disordered" evidence="1">
    <location>
        <begin position="76"/>
        <end position="106"/>
    </location>
</feature>
<dbReference type="Pfam" id="PF11203">
    <property type="entry name" value="EccE"/>
    <property type="match status" value="1"/>
</dbReference>
<dbReference type="InterPro" id="IPR050051">
    <property type="entry name" value="EccE_dom"/>
</dbReference>
<feature type="domain" description="Type VII secretion system protein EccE" evidence="2">
    <location>
        <begin position="204"/>
        <end position="309"/>
    </location>
</feature>
<gene>
    <name evidence="3" type="ORF">FO059_14805</name>
</gene>
<dbReference type="EMBL" id="CP041765">
    <property type="protein sequence ID" value="QDQ98353.1"/>
    <property type="molecule type" value="Genomic_DNA"/>
</dbReference>
<evidence type="ECO:0000313" key="4">
    <source>
        <dbReference type="Proteomes" id="UP000317344"/>
    </source>
</evidence>
<dbReference type="Proteomes" id="UP000317344">
    <property type="component" value="Chromosome"/>
</dbReference>
<keyword evidence="4" id="KW-1185">Reference proteome</keyword>
<dbReference type="KEGG" id="toy:FO059_14805"/>
<evidence type="ECO:0000256" key="1">
    <source>
        <dbReference type="SAM" id="MobiDB-lite"/>
    </source>
</evidence>